<keyword evidence="5 7" id="KW-0505">Motor protein</keyword>
<evidence type="ECO:0000256" key="6">
    <source>
        <dbReference type="ARBA" id="ARBA00023203"/>
    </source>
</evidence>
<evidence type="ECO:0000259" key="8">
    <source>
        <dbReference type="PROSITE" id="PS51456"/>
    </source>
</evidence>
<dbReference type="FunFam" id="3.40.850.10:FF:000101">
    <property type="entry name" value="Slow myosin heavy chain 2"/>
    <property type="match status" value="1"/>
</dbReference>
<evidence type="ECO:0000256" key="3">
    <source>
        <dbReference type="ARBA" id="ARBA00022840"/>
    </source>
</evidence>
<keyword evidence="4 7" id="KW-0518">Myosin</keyword>
<evidence type="ECO:0000313" key="11">
    <source>
        <dbReference type="Proteomes" id="UP000298787"/>
    </source>
</evidence>
<dbReference type="SMART" id="SM00015">
    <property type="entry name" value="IQ"/>
    <property type="match status" value="2"/>
</dbReference>
<feature type="domain" description="Myosin motor" evidence="8">
    <location>
        <begin position="485"/>
        <end position="582"/>
    </location>
</feature>
<dbReference type="InterPro" id="IPR001609">
    <property type="entry name" value="Myosin_head_motor_dom-like"/>
</dbReference>
<comment type="caution">
    <text evidence="7">Lacks conserved residue(s) required for the propagation of feature annotation.</text>
</comment>
<dbReference type="Proteomes" id="UP000298787">
    <property type="component" value="Chromosome 15"/>
</dbReference>
<keyword evidence="2 7" id="KW-0547">Nucleotide-binding</keyword>
<sequence length="927" mass="107023">MRYQGREVDVEGRVRLVMESALTARDRVGVQDFVLLENYNSEAAFIENLRRRFRENLIYTYIGSVLVSVNPYKELEIYSKQQMERYRGVSFYEISPHIYALSDNTYRAMRTERKDQCILISGESGAGKTEASKKILLYYAVTCPTNDHMAALGDRLLQSNPVLEAFGNAKTLRNDNSSRFGKYMDVQFDFRGAPVGGHILNYLLEKSRVVHQNHGERNFHIFYQLLDGGDDNLLNTLDLERNPQNYQYLVKGNCPRLSSVSDKNNWKVVMKALPVIGFTEEEVQNLLNIIASVLHLGNTQFGEGEEGETYITTETRLNSLAKLLGVDDSGLREALTHKKLTAKGEEMISPLNFEQAVSARDALAKAVYGRTFTWLVEKINQSLALKDELYHSSKGSSVIGLLDIYGFEVLLHNSFEQFCINYCNEKLQQLFIELTLRSEQEEYETEGIAWETVQYFDNKIICDLIEEKHKGIISILVCKTISSRFLDKNNDSLNRNLKEVMCQSDNQILRHCFRREEVIDQKRPEMAATQFKNSLMKLMEILRSKEPSYVRCIKPNDAKQPGRFDEVLVRHQVKYLGLMENLKDGVSTLVNHLGYKADEYKLGRSKIFIRFPKTLFATEDALEAKKPDIALKLQTSWRGYRERAKYQRIRHAVIVIQSGWRGMKARRRAKRRRQAAELIRRFIKGFIYRHEEYCPENEYFLDHVRFSFLKNLRKNLPKSILDKSWPTPPPSLVEASEHLRRLNMRNMVMKYCRRVQPEWKKQMMQKVVASEIFKDQKDSYPQSVGRLFLDSRLWRGFKPRPRQLLLTNAFAVLVDKTKIKQRIDYAALRGISLSSLSDGMFVLHMPSEDNKQKGDVVLYCTHAIELVTKLSVMANKASYVNICPGSIRFAVARAKEGIIDFVRGTELKVAKGKRGHLLVTAPQINTT</sequence>
<dbReference type="SUPFAM" id="SSF52540">
    <property type="entry name" value="P-loop containing nucleoside triphosphate hydrolases"/>
    <property type="match status" value="1"/>
</dbReference>
<keyword evidence="3 7" id="KW-0067">ATP-binding</keyword>
<dbReference type="Gene3D" id="1.20.5.190">
    <property type="match status" value="1"/>
</dbReference>
<dbReference type="Gene3D" id="1.20.120.720">
    <property type="entry name" value="Myosin VI head, motor domain, U50 subdomain"/>
    <property type="match status" value="2"/>
</dbReference>
<dbReference type="InterPro" id="IPR027417">
    <property type="entry name" value="P-loop_NTPase"/>
</dbReference>
<dbReference type="GO" id="GO:0005886">
    <property type="term" value="C:plasma membrane"/>
    <property type="evidence" value="ECO:0007669"/>
    <property type="project" value="TreeGrafter"/>
</dbReference>
<dbReference type="PANTHER" id="PTHR13140">
    <property type="entry name" value="MYOSIN"/>
    <property type="match status" value="1"/>
</dbReference>
<dbReference type="GO" id="GO:0051015">
    <property type="term" value="F:actin filament binding"/>
    <property type="evidence" value="ECO:0007669"/>
    <property type="project" value="TreeGrafter"/>
</dbReference>
<dbReference type="PRINTS" id="PR00193">
    <property type="entry name" value="MYOSINHEAVY"/>
</dbReference>
<evidence type="ECO:0000256" key="1">
    <source>
        <dbReference type="ARBA" id="ARBA00008314"/>
    </source>
</evidence>
<evidence type="ECO:0000256" key="2">
    <source>
        <dbReference type="ARBA" id="ARBA00022741"/>
    </source>
</evidence>
<dbReference type="STRING" id="240159.A0A4U5V6D4"/>
<dbReference type="Pfam" id="PF00612">
    <property type="entry name" value="IQ"/>
    <property type="match status" value="2"/>
</dbReference>
<dbReference type="Gene3D" id="1.10.10.820">
    <property type="match status" value="1"/>
</dbReference>
<dbReference type="Gene3D" id="3.40.850.10">
    <property type="entry name" value="Kinesin motor domain"/>
    <property type="match status" value="2"/>
</dbReference>
<evidence type="ECO:0000256" key="7">
    <source>
        <dbReference type="PROSITE-ProRule" id="PRU00782"/>
    </source>
</evidence>
<dbReference type="Pfam" id="PF06017">
    <property type="entry name" value="Myosin_TH1"/>
    <property type="match status" value="1"/>
</dbReference>
<keyword evidence="11" id="KW-1185">Reference proteome</keyword>
<dbReference type="GO" id="GO:0016459">
    <property type="term" value="C:myosin complex"/>
    <property type="evidence" value="ECO:0007669"/>
    <property type="project" value="UniProtKB-KW"/>
</dbReference>
<comment type="similarity">
    <text evidence="1 7">Belongs to the TRAFAC class myosin-kinesin ATPase superfamily. Myosin family.</text>
</comment>
<feature type="region of interest" description="Actin-binding" evidence="7">
    <location>
        <begin position="535"/>
        <end position="557"/>
    </location>
</feature>
<organism evidence="10 11">
    <name type="scientific">Collichthys lucidus</name>
    <name type="common">Big head croaker</name>
    <name type="synonym">Sciaena lucida</name>
    <dbReference type="NCBI Taxonomy" id="240159"/>
    <lineage>
        <taxon>Eukaryota</taxon>
        <taxon>Metazoa</taxon>
        <taxon>Chordata</taxon>
        <taxon>Craniata</taxon>
        <taxon>Vertebrata</taxon>
        <taxon>Euteleostomi</taxon>
        <taxon>Actinopterygii</taxon>
        <taxon>Neopterygii</taxon>
        <taxon>Teleostei</taxon>
        <taxon>Neoteleostei</taxon>
        <taxon>Acanthomorphata</taxon>
        <taxon>Eupercaria</taxon>
        <taxon>Sciaenidae</taxon>
        <taxon>Collichthys</taxon>
    </lineage>
</organism>
<dbReference type="EMBL" id="CM014092">
    <property type="protein sequence ID" value="TKS83484.1"/>
    <property type="molecule type" value="Genomic_DNA"/>
</dbReference>
<dbReference type="InterPro" id="IPR036961">
    <property type="entry name" value="Kinesin_motor_dom_sf"/>
</dbReference>
<evidence type="ECO:0000256" key="4">
    <source>
        <dbReference type="ARBA" id="ARBA00023123"/>
    </source>
</evidence>
<dbReference type="PROSITE" id="PS50096">
    <property type="entry name" value="IQ"/>
    <property type="match status" value="2"/>
</dbReference>
<dbReference type="InterPro" id="IPR000048">
    <property type="entry name" value="IQ_motif_EF-hand-BS"/>
</dbReference>
<dbReference type="PROSITE" id="PS51757">
    <property type="entry name" value="TH1"/>
    <property type="match status" value="1"/>
</dbReference>
<gene>
    <name evidence="10" type="ORF">D9C73_017597</name>
</gene>
<keyword evidence="6 7" id="KW-0009">Actin-binding</keyword>
<feature type="domain" description="TH1" evidence="9">
    <location>
        <begin position="744"/>
        <end position="923"/>
    </location>
</feature>
<dbReference type="GO" id="GO:0000146">
    <property type="term" value="F:microfilament motor activity"/>
    <property type="evidence" value="ECO:0007669"/>
    <property type="project" value="TreeGrafter"/>
</dbReference>
<dbReference type="AlphaFoldDB" id="A0A4U5V6D4"/>
<evidence type="ECO:0000256" key="5">
    <source>
        <dbReference type="ARBA" id="ARBA00023175"/>
    </source>
</evidence>
<dbReference type="Pfam" id="PF00063">
    <property type="entry name" value="Myosin_head"/>
    <property type="match status" value="2"/>
</dbReference>
<accession>A0A4U5V6D4</accession>
<dbReference type="GO" id="GO:0005737">
    <property type="term" value="C:cytoplasm"/>
    <property type="evidence" value="ECO:0007669"/>
    <property type="project" value="TreeGrafter"/>
</dbReference>
<dbReference type="PANTHER" id="PTHR13140:SF862">
    <property type="entry name" value="UNCONVENTIONAL MYOSIN-IC"/>
    <property type="match status" value="1"/>
</dbReference>
<proteinExistence type="inferred from homology"/>
<evidence type="ECO:0000313" key="10">
    <source>
        <dbReference type="EMBL" id="TKS83484.1"/>
    </source>
</evidence>
<dbReference type="FunFam" id="1.10.10.820:FF:000001">
    <property type="entry name" value="Myosin heavy chain"/>
    <property type="match status" value="1"/>
</dbReference>
<dbReference type="SMART" id="SM00242">
    <property type="entry name" value="MYSc"/>
    <property type="match status" value="1"/>
</dbReference>
<dbReference type="Gene3D" id="1.20.58.530">
    <property type="match status" value="2"/>
</dbReference>
<reference evidence="10 11" key="1">
    <citation type="submission" date="2019-01" db="EMBL/GenBank/DDBJ databases">
        <title>Genome Assembly of Collichthys lucidus.</title>
        <authorList>
            <person name="Cai M."/>
            <person name="Xiao S."/>
        </authorList>
    </citation>
    <scope>NUCLEOTIDE SEQUENCE [LARGE SCALE GENOMIC DNA]</scope>
    <source>
        <strain evidence="10">JT15FE1705JMU</strain>
        <tissue evidence="10">Muscle</tissue>
    </source>
</reference>
<evidence type="ECO:0000259" key="9">
    <source>
        <dbReference type="PROSITE" id="PS51757"/>
    </source>
</evidence>
<name>A0A4U5V6D4_COLLU</name>
<protein>
    <submittedName>
        <fullName evidence="10">Unconventional myosin-Ic</fullName>
    </submittedName>
</protein>
<dbReference type="GO" id="GO:0030048">
    <property type="term" value="P:actin filament-based movement"/>
    <property type="evidence" value="ECO:0007669"/>
    <property type="project" value="TreeGrafter"/>
</dbReference>
<dbReference type="GO" id="GO:0005902">
    <property type="term" value="C:microvillus"/>
    <property type="evidence" value="ECO:0007669"/>
    <property type="project" value="TreeGrafter"/>
</dbReference>
<dbReference type="GO" id="GO:0006897">
    <property type="term" value="P:endocytosis"/>
    <property type="evidence" value="ECO:0007669"/>
    <property type="project" value="TreeGrafter"/>
</dbReference>
<feature type="binding site" evidence="7">
    <location>
        <begin position="122"/>
        <end position="129"/>
    </location>
    <ligand>
        <name>ATP</name>
        <dbReference type="ChEBI" id="CHEBI:30616"/>
    </ligand>
</feature>
<dbReference type="PROSITE" id="PS51456">
    <property type="entry name" value="MYOSIN_MOTOR"/>
    <property type="match status" value="2"/>
</dbReference>
<feature type="domain" description="Myosin motor" evidence="8">
    <location>
        <begin position="29"/>
        <end position="476"/>
    </location>
</feature>
<dbReference type="GO" id="GO:0007015">
    <property type="term" value="P:actin filament organization"/>
    <property type="evidence" value="ECO:0007669"/>
    <property type="project" value="TreeGrafter"/>
</dbReference>
<dbReference type="GO" id="GO:0005524">
    <property type="term" value="F:ATP binding"/>
    <property type="evidence" value="ECO:0007669"/>
    <property type="project" value="UniProtKB-UniRule"/>
</dbReference>
<dbReference type="InterPro" id="IPR010926">
    <property type="entry name" value="Myosin_TH1"/>
</dbReference>